<evidence type="ECO:0000256" key="2">
    <source>
        <dbReference type="SAM" id="Phobius"/>
    </source>
</evidence>
<feature type="compositionally biased region" description="Basic and acidic residues" evidence="1">
    <location>
        <begin position="100"/>
        <end position="123"/>
    </location>
</feature>
<evidence type="ECO:0000256" key="1">
    <source>
        <dbReference type="SAM" id="MobiDB-lite"/>
    </source>
</evidence>
<dbReference type="PATRIC" id="fig|1121022.4.peg.558"/>
<dbReference type="OrthoDB" id="9862246at2"/>
<dbReference type="RefSeq" id="WP_018081470.1">
    <property type="nucleotide sequence ID" value="NZ_AQWM01000005.1"/>
</dbReference>
<name>V4PJA6_9CAUL</name>
<dbReference type="EMBL" id="AWGB01000005">
    <property type="protein sequence ID" value="ESQ94037.1"/>
    <property type="molecule type" value="Genomic_DNA"/>
</dbReference>
<organism evidence="3 4">
    <name type="scientific">Asticcacaulis benevestitus DSM 16100 = ATCC BAA-896</name>
    <dbReference type="NCBI Taxonomy" id="1121022"/>
    <lineage>
        <taxon>Bacteria</taxon>
        <taxon>Pseudomonadati</taxon>
        <taxon>Pseudomonadota</taxon>
        <taxon>Alphaproteobacteria</taxon>
        <taxon>Caulobacterales</taxon>
        <taxon>Caulobacteraceae</taxon>
        <taxon>Asticcacaulis</taxon>
    </lineage>
</organism>
<comment type="caution">
    <text evidence="3">The sequence shown here is derived from an EMBL/GenBank/DDBJ whole genome shotgun (WGS) entry which is preliminary data.</text>
</comment>
<gene>
    <name evidence="3" type="ORF">ABENE_02815</name>
</gene>
<feature type="transmembrane region" description="Helical" evidence="2">
    <location>
        <begin position="12"/>
        <end position="30"/>
    </location>
</feature>
<keyword evidence="2" id="KW-0812">Transmembrane</keyword>
<sequence length="123" mass="12763">MNDAPRSSFGTTLLLIILLIIVVIGGVWIYNKNHVVTVGEHVGEAIDAVPAKVSKAADEITDKEALDKTGEALKDAGKSASSAVSKTGAAASRVVSDTSDDIKAASDNQKERNAEASRSRAAD</sequence>
<protein>
    <submittedName>
        <fullName evidence="3">Uncharacterized protein</fullName>
    </submittedName>
</protein>
<feature type="region of interest" description="Disordered" evidence="1">
    <location>
        <begin position="77"/>
        <end position="123"/>
    </location>
</feature>
<keyword evidence="4" id="KW-1185">Reference proteome</keyword>
<dbReference type="AlphaFoldDB" id="V4PJA6"/>
<dbReference type="STRING" id="1121022.GCA_000376105_01804"/>
<proteinExistence type="predicted"/>
<evidence type="ECO:0000313" key="4">
    <source>
        <dbReference type="Proteomes" id="UP000017837"/>
    </source>
</evidence>
<dbReference type="Proteomes" id="UP000017837">
    <property type="component" value="Unassembled WGS sequence"/>
</dbReference>
<reference evidence="3 4" key="1">
    <citation type="journal article" date="2014" name="Nature">
        <title>Sequential evolution of bacterial morphology by co-option of a developmental regulator.</title>
        <authorList>
            <person name="Jiang C."/>
            <person name="Brown P.J."/>
            <person name="Ducret A."/>
            <person name="Brun Y.V."/>
        </authorList>
    </citation>
    <scope>NUCLEOTIDE SEQUENCE [LARGE SCALE GENOMIC DNA]</scope>
    <source>
        <strain evidence="3 4">DSM 16100</strain>
    </source>
</reference>
<evidence type="ECO:0000313" key="3">
    <source>
        <dbReference type="EMBL" id="ESQ94037.1"/>
    </source>
</evidence>
<accession>V4PJA6</accession>
<keyword evidence="2" id="KW-0472">Membrane</keyword>
<keyword evidence="2" id="KW-1133">Transmembrane helix</keyword>